<dbReference type="Proteomes" id="UP000027980">
    <property type="component" value="Chromosome"/>
</dbReference>
<proteinExistence type="predicted"/>
<keyword evidence="1" id="KW-1133">Transmembrane helix</keyword>
<dbReference type="RefSeq" id="WP_038558215.1">
    <property type="nucleotide sequence ID" value="NZ_CP008876.1"/>
</dbReference>
<reference evidence="3 5" key="2">
    <citation type="submission" date="2016-10" db="EMBL/GenBank/DDBJ databases">
        <authorList>
            <person name="Varghese N."/>
            <person name="Submissions S."/>
        </authorList>
    </citation>
    <scope>NUCLEOTIDE SEQUENCE [LARGE SCALE GENOMIC DNA]</scope>
    <source>
        <strain evidence="3 5">DSM 21619</strain>
    </source>
</reference>
<evidence type="ECO:0000313" key="4">
    <source>
        <dbReference type="Proteomes" id="UP000027980"/>
    </source>
</evidence>
<keyword evidence="1" id="KW-0472">Membrane</keyword>
<dbReference type="KEGG" id="tap:GZ22_02145"/>
<organism evidence="2 4">
    <name type="scientific">Terribacillus saccharophilus</name>
    <dbReference type="NCBI Taxonomy" id="361277"/>
    <lineage>
        <taxon>Bacteria</taxon>
        <taxon>Bacillati</taxon>
        <taxon>Bacillota</taxon>
        <taxon>Bacilli</taxon>
        <taxon>Bacillales</taxon>
        <taxon>Bacillaceae</taxon>
        <taxon>Terribacillus</taxon>
    </lineage>
</organism>
<dbReference type="OrthoDB" id="7870017at2"/>
<evidence type="ECO:0000313" key="5">
    <source>
        <dbReference type="Proteomes" id="UP000199735"/>
    </source>
</evidence>
<dbReference type="InterPro" id="IPR008407">
    <property type="entry name" value="Brnchd-chn_aa_trnsp_AzlD"/>
</dbReference>
<keyword evidence="1" id="KW-0812">Transmembrane</keyword>
<dbReference type="EMBL" id="CP008876">
    <property type="protein sequence ID" value="AIF65563.1"/>
    <property type="molecule type" value="Genomic_DNA"/>
</dbReference>
<dbReference type="HOGENOM" id="CLU_157896_0_0_9"/>
<accession>A0A075LMA6</accession>
<gene>
    <name evidence="2" type="ORF">GZ22_02145</name>
    <name evidence="3" type="ORF">SAMN04489762_2953</name>
</gene>
<dbReference type="AlphaFoldDB" id="A0A075LMA6"/>
<feature type="transmembrane region" description="Helical" evidence="1">
    <location>
        <begin position="66"/>
        <end position="83"/>
    </location>
</feature>
<name>A0A075LMA6_9BACI</name>
<sequence length="107" mass="11998">MSMNSTVLAVIALSALVTVIPRILPFILVRNLRLPDAVMKWLSFVPVCILTALVIENMLMQEQSRLSIDWPVLLILLPTAIIAYKYRSLSMTVVSGVLLMAIYRNIL</sequence>
<dbReference type="EMBL" id="FOCD01000004">
    <property type="protein sequence ID" value="SEN87256.1"/>
    <property type="molecule type" value="Genomic_DNA"/>
</dbReference>
<feature type="transmembrane region" description="Helical" evidence="1">
    <location>
        <begin position="89"/>
        <end position="106"/>
    </location>
</feature>
<evidence type="ECO:0000313" key="2">
    <source>
        <dbReference type="EMBL" id="AIF65563.1"/>
    </source>
</evidence>
<reference evidence="2 4" key="1">
    <citation type="submission" date="2014-07" db="EMBL/GenBank/DDBJ databases">
        <title>Complete genome sequence of a moderately halophilic bacterium Terribacillus aidingensis MP602, isolated from Cryptomeria fortunei in Tianmu mountain in China.</title>
        <authorList>
            <person name="Wang Y."/>
            <person name="Lu P."/>
            <person name="Zhang L."/>
        </authorList>
    </citation>
    <scope>NUCLEOTIDE SEQUENCE [LARGE SCALE GENOMIC DNA]</scope>
    <source>
        <strain evidence="2 4">MP602</strain>
    </source>
</reference>
<dbReference type="Proteomes" id="UP000199735">
    <property type="component" value="Unassembled WGS sequence"/>
</dbReference>
<evidence type="ECO:0000313" key="3">
    <source>
        <dbReference type="EMBL" id="SEN87256.1"/>
    </source>
</evidence>
<accession>A0AAX2EIE8</accession>
<protein>
    <submittedName>
        <fullName evidence="3">Branched-chain amino acid transport protein</fullName>
    </submittedName>
    <submittedName>
        <fullName evidence="2">Branched-chain amino acid transporter AzlD</fullName>
    </submittedName>
</protein>
<evidence type="ECO:0000256" key="1">
    <source>
        <dbReference type="SAM" id="Phobius"/>
    </source>
</evidence>
<dbReference type="Pfam" id="PF05437">
    <property type="entry name" value="AzlD"/>
    <property type="match status" value="1"/>
</dbReference>
<dbReference type="GeneID" id="34222249"/>
<feature type="transmembrane region" description="Helical" evidence="1">
    <location>
        <begin position="41"/>
        <end position="59"/>
    </location>
</feature>